<dbReference type="Proteomes" id="UP000199752">
    <property type="component" value="Chromosome 4"/>
</dbReference>
<gene>
    <name evidence="1" type="ORF">CHUDEA4_2820</name>
    <name evidence="2" type="ORF">GY17_00001752</name>
</gene>
<evidence type="ECO:0000313" key="1">
    <source>
        <dbReference type="EMBL" id="CUV05691.1"/>
    </source>
</evidence>
<dbReference type="VEuPathDB" id="CryptoDB:ChTU502y2012_391g0060"/>
<dbReference type="EMBL" id="LN877950">
    <property type="protein sequence ID" value="CUV05691.1"/>
    <property type="molecule type" value="Genomic_DNA"/>
</dbReference>
<reference evidence="2 3" key="3">
    <citation type="submission" date="2017-10" db="EMBL/GenBank/DDBJ databases">
        <title>Consistent, comparative and evidence-based genome annotation and re-annotation for the closely-related species, Cryptosporidium parvum, C. hominis and C. tyzzeri.</title>
        <authorList>
            <person name="Baptista R.P."/>
            <person name="Li Y."/>
            <person name="Sateriale A."/>
            <person name="Striepen B."/>
            <person name="Kissinger J.C."/>
        </authorList>
    </citation>
    <scope>NUCLEOTIDE SEQUENCE [LARGE SCALE GENOMIC DNA]</scope>
    <source>
        <strain evidence="2">30976</strain>
    </source>
</reference>
<proteinExistence type="predicted"/>
<reference evidence="1" key="2">
    <citation type="submission" date="2015-08" db="EMBL/GenBank/DDBJ databases">
        <authorList>
            <person name="Babu N.S."/>
            <person name="Beckwith C.J."/>
            <person name="Beseler K.G."/>
            <person name="Brison A."/>
            <person name="Carone J.V."/>
            <person name="Caskin T.P."/>
            <person name="Diamond M."/>
            <person name="Durham M.E."/>
            <person name="Foxe J.M."/>
            <person name="Go M."/>
            <person name="Henderson B.A."/>
            <person name="Jones I.B."/>
            <person name="McGettigan J.A."/>
            <person name="Micheletti S.J."/>
            <person name="Nasrallah M.E."/>
            <person name="Ortiz D."/>
            <person name="Piller C.R."/>
            <person name="Privatt S.R."/>
            <person name="Schneider S.L."/>
            <person name="Sharp S."/>
            <person name="Smith T.C."/>
            <person name="Stanton J.D."/>
            <person name="Ullery H.E."/>
            <person name="Wilson R.J."/>
            <person name="Serrano M.G."/>
            <person name="Buck G."/>
            <person name="Lee V."/>
            <person name="Wang Y."/>
            <person name="Carvalho R."/>
            <person name="Voegtly L."/>
            <person name="Shi R."/>
            <person name="Duckworth R."/>
            <person name="Johnson A."/>
            <person name="Loviza R."/>
            <person name="Walstead R."/>
            <person name="Shah Z."/>
            <person name="Kiflezghi M."/>
            <person name="Wade K."/>
            <person name="Ball S.L."/>
            <person name="Bradley K.W."/>
            <person name="Asai D.J."/>
            <person name="Bowman C.A."/>
            <person name="Russell D.A."/>
            <person name="Pope W.H."/>
            <person name="Jacobs-Sera D."/>
            <person name="Hendrix R.W."/>
            <person name="Hatfull G.F."/>
        </authorList>
    </citation>
    <scope>NUCLEOTIDE SEQUENCE [LARGE SCALE GENOMIC DNA]</scope>
</reference>
<evidence type="ECO:0000313" key="3">
    <source>
        <dbReference type="Proteomes" id="UP001429100"/>
    </source>
</evidence>
<name>A0A0S4TGS9_CRYHO</name>
<protein>
    <submittedName>
        <fullName evidence="1">Uncharacterized protein</fullName>
    </submittedName>
</protein>
<evidence type="ECO:0000313" key="2">
    <source>
        <dbReference type="EMBL" id="PPS96264.1"/>
    </source>
</evidence>
<organism evidence="1">
    <name type="scientific">Cryptosporidium hominis</name>
    <dbReference type="NCBI Taxonomy" id="237895"/>
    <lineage>
        <taxon>Eukaryota</taxon>
        <taxon>Sar</taxon>
        <taxon>Alveolata</taxon>
        <taxon>Apicomplexa</taxon>
        <taxon>Conoidasida</taxon>
        <taxon>Coccidia</taxon>
        <taxon>Eucoccidiorida</taxon>
        <taxon>Eimeriorina</taxon>
        <taxon>Cryptosporidiidae</taxon>
        <taxon>Cryptosporidium</taxon>
    </lineage>
</organism>
<keyword evidence="3" id="KW-1185">Reference proteome</keyword>
<accession>A0A0S4TGS9</accession>
<sequence>MNSNVGSERKNVELNFANNNLSNNNSSIEDSINLQDQNNHDNFFTENITISDSEDNISLESNFSENSIHKLDSTEKTRIYVPLSIETKDDNAFFSNKSKSLKDSKNQTKILLKQNADYIQSSEKRLKKNRKYRIKKDAINTEFEEKEKKHNKKSSFCCCLQTEDNKKNKNSTEDQAPKLNDFTEVKLQNAKVKEPTEQKSLEDKPKNTKDIGHKINKIQLEKELEKKPQFIETRLNIVNEKSPKSKSLENIYKIFEYKMNIEIPKFNDSMDLGFLSKRFGEKETNQNKPSSVKFPNFYEKTITEIISDTLSWYEMYKLNRVKRLEGILDS</sequence>
<dbReference type="VEuPathDB" id="CryptoDB:Chro.40317"/>
<dbReference type="VEuPathDB" id="CryptoDB:GY17_00001752"/>
<dbReference type="EMBL" id="JTAI01000020">
    <property type="protein sequence ID" value="PPS96264.1"/>
    <property type="molecule type" value="Genomic_DNA"/>
</dbReference>
<dbReference type="OrthoDB" id="343416at2759"/>
<reference evidence="2 3" key="1">
    <citation type="submission" date="2014-11" db="EMBL/GenBank/DDBJ databases">
        <title>Comparative genomic analysis of Cryptosporidium hominis reveals occurrence of genetic recombination in virulent subtypes.</title>
        <authorList>
            <person name="Guo Y."/>
            <person name="Tang K."/>
            <person name="Frace M."/>
            <person name="Li N."/>
            <person name="Roellig D.M."/>
            <person name="Sammons S."/>
            <person name="Knipe K."/>
            <person name="Rowe L."/>
            <person name="Feng Y."/>
            <person name="Xiao L."/>
        </authorList>
    </citation>
    <scope>NUCLEOTIDE SEQUENCE [LARGE SCALE GENOMIC DNA]</scope>
    <source>
        <strain evidence="2">30976</strain>
    </source>
</reference>
<dbReference type="AlphaFoldDB" id="A0A0S4TGS9"/>
<dbReference type="Proteomes" id="UP001429100">
    <property type="component" value="Unassembled WGS sequence"/>
</dbReference>
<dbReference type="VEuPathDB" id="CryptoDB:CHUDEA4_2820"/>